<evidence type="ECO:0000256" key="8">
    <source>
        <dbReference type="ARBA" id="ARBA00023136"/>
    </source>
</evidence>
<dbReference type="InterPro" id="IPR047817">
    <property type="entry name" value="ABC2_TM_bact-type"/>
</dbReference>
<evidence type="ECO:0000256" key="1">
    <source>
        <dbReference type="ARBA" id="ARBA00004429"/>
    </source>
</evidence>
<dbReference type="Pfam" id="PF01061">
    <property type="entry name" value="ABC2_membrane"/>
    <property type="match status" value="1"/>
</dbReference>
<evidence type="ECO:0000256" key="6">
    <source>
        <dbReference type="ARBA" id="ARBA00022692"/>
    </source>
</evidence>
<evidence type="ECO:0000313" key="12">
    <source>
        <dbReference type="Proteomes" id="UP001056455"/>
    </source>
</evidence>
<dbReference type="PROSITE" id="PS51012">
    <property type="entry name" value="ABC_TM2"/>
    <property type="match status" value="1"/>
</dbReference>
<protein>
    <recommendedName>
        <fullName evidence="9">Transport permease protein</fullName>
    </recommendedName>
</protein>
<sequence>MTDVGPDPKYSPPVLPAEDAAALAARHGLVEAGVRPGFIAYLRELWQFRHLTWAMAKGEVVSEYQDNHLGWLWALINPILLGVSYYLIFGVLIGTREGVDNFVTFLTIGLFIFIPISLVLASGSKSLLSKIKMIRSLSFPKLLLPVTVTFAHFVSAIPAFVVLVIIALITEDEVTAEWLLFPVALLVVLVMCMAFALIGSRLVHAFRDLSNLMSLITRLLRYVSGVFFSVQVSIERFDGAPAWVGHALEYQPVAVALTLCREPLMAEYPVQWQTWAVALAWAFGLLIVGFVYFWRGEGTYGRA</sequence>
<evidence type="ECO:0000256" key="2">
    <source>
        <dbReference type="ARBA" id="ARBA00007783"/>
    </source>
</evidence>
<dbReference type="InterPro" id="IPR013525">
    <property type="entry name" value="ABC2_TM"/>
</dbReference>
<evidence type="ECO:0000256" key="4">
    <source>
        <dbReference type="ARBA" id="ARBA00022475"/>
    </source>
</evidence>
<evidence type="ECO:0000256" key="7">
    <source>
        <dbReference type="ARBA" id="ARBA00022989"/>
    </source>
</evidence>
<evidence type="ECO:0000256" key="9">
    <source>
        <dbReference type="RuleBase" id="RU361157"/>
    </source>
</evidence>
<evidence type="ECO:0000313" key="11">
    <source>
        <dbReference type="EMBL" id="USQ80049.1"/>
    </source>
</evidence>
<feature type="domain" description="ABC transmembrane type-2" evidence="10">
    <location>
        <begin position="69"/>
        <end position="296"/>
    </location>
</feature>
<dbReference type="PANTHER" id="PTHR30413:SF8">
    <property type="entry name" value="TRANSPORT PERMEASE PROTEIN"/>
    <property type="match status" value="1"/>
</dbReference>
<dbReference type="Proteomes" id="UP001056455">
    <property type="component" value="Chromosome"/>
</dbReference>
<name>A0ABY4YTF3_9MICO</name>
<feature type="transmembrane region" description="Helical" evidence="9">
    <location>
        <begin position="181"/>
        <end position="203"/>
    </location>
</feature>
<comment type="similarity">
    <text evidence="2 9">Belongs to the ABC-2 integral membrane protein family.</text>
</comment>
<comment type="caution">
    <text evidence="9">Lacks conserved residue(s) required for the propagation of feature annotation.</text>
</comment>
<evidence type="ECO:0000256" key="5">
    <source>
        <dbReference type="ARBA" id="ARBA00022519"/>
    </source>
</evidence>
<keyword evidence="6 9" id="KW-0812">Transmembrane</keyword>
<reference evidence="11" key="1">
    <citation type="submission" date="2022-06" db="EMBL/GenBank/DDBJ databases">
        <title>Ornithinimicrobium HY1793.</title>
        <authorList>
            <person name="Huang Y."/>
        </authorList>
    </citation>
    <scope>NUCLEOTIDE SEQUENCE</scope>
    <source>
        <strain evidence="11">HY1793</strain>
    </source>
</reference>
<accession>A0ABY4YTF3</accession>
<keyword evidence="4 9" id="KW-1003">Cell membrane</keyword>
<keyword evidence="7 9" id="KW-1133">Transmembrane helix</keyword>
<dbReference type="RefSeq" id="WP_252593336.1">
    <property type="nucleotide sequence ID" value="NZ_CP099489.1"/>
</dbReference>
<keyword evidence="5" id="KW-0997">Cell inner membrane</keyword>
<organism evidence="11 12">
    <name type="scientific">Ornithinimicrobium faecis</name>
    <dbReference type="NCBI Taxonomy" id="2934158"/>
    <lineage>
        <taxon>Bacteria</taxon>
        <taxon>Bacillati</taxon>
        <taxon>Actinomycetota</taxon>
        <taxon>Actinomycetes</taxon>
        <taxon>Micrococcales</taxon>
        <taxon>Ornithinimicrobiaceae</taxon>
        <taxon>Ornithinimicrobium</taxon>
    </lineage>
</organism>
<feature type="transmembrane region" description="Helical" evidence="9">
    <location>
        <begin position="272"/>
        <end position="294"/>
    </location>
</feature>
<feature type="transmembrane region" description="Helical" evidence="9">
    <location>
        <begin position="71"/>
        <end position="95"/>
    </location>
</feature>
<keyword evidence="3 9" id="KW-0813">Transport</keyword>
<dbReference type="EMBL" id="CP099489">
    <property type="protein sequence ID" value="USQ80049.1"/>
    <property type="molecule type" value="Genomic_DNA"/>
</dbReference>
<keyword evidence="12" id="KW-1185">Reference proteome</keyword>
<keyword evidence="8 9" id="KW-0472">Membrane</keyword>
<feature type="transmembrane region" description="Helical" evidence="9">
    <location>
        <begin position="142"/>
        <end position="169"/>
    </location>
</feature>
<dbReference type="PANTHER" id="PTHR30413">
    <property type="entry name" value="INNER MEMBRANE TRANSPORT PERMEASE"/>
    <property type="match status" value="1"/>
</dbReference>
<comment type="subcellular location">
    <subcellularLocation>
        <location evidence="1">Cell inner membrane</location>
        <topology evidence="1">Multi-pass membrane protein</topology>
    </subcellularLocation>
    <subcellularLocation>
        <location evidence="9">Cell membrane</location>
        <topology evidence="9">Multi-pass membrane protein</topology>
    </subcellularLocation>
</comment>
<evidence type="ECO:0000259" key="10">
    <source>
        <dbReference type="PROSITE" id="PS51012"/>
    </source>
</evidence>
<gene>
    <name evidence="11" type="ORF">NF556_21095</name>
</gene>
<feature type="transmembrane region" description="Helical" evidence="9">
    <location>
        <begin position="101"/>
        <end position="121"/>
    </location>
</feature>
<proteinExistence type="inferred from homology"/>
<evidence type="ECO:0000256" key="3">
    <source>
        <dbReference type="ARBA" id="ARBA00022448"/>
    </source>
</evidence>